<organism evidence="4 5">
    <name type="scientific">Pleomorphomonas diazotrophica</name>
    <dbReference type="NCBI Taxonomy" id="1166257"/>
    <lineage>
        <taxon>Bacteria</taxon>
        <taxon>Pseudomonadati</taxon>
        <taxon>Pseudomonadota</taxon>
        <taxon>Alphaproteobacteria</taxon>
        <taxon>Hyphomicrobiales</taxon>
        <taxon>Pleomorphomonadaceae</taxon>
        <taxon>Pleomorphomonas</taxon>
    </lineage>
</organism>
<dbReference type="NCBIfam" id="NF037995">
    <property type="entry name" value="TRAP_S1"/>
    <property type="match status" value="1"/>
</dbReference>
<reference evidence="4 5" key="1">
    <citation type="submission" date="2017-12" db="EMBL/GenBank/DDBJ databases">
        <title>Anaerobic carbon monoxide metabolism by Pleomorphomonas carboxyditropha sp. nov., a new mesophilic hydrogenogenic carboxidotroph.</title>
        <authorList>
            <person name="Esquivel-Elizondo S."/>
            <person name="Krajmalnik-Brown R."/>
        </authorList>
    </citation>
    <scope>NUCLEOTIDE SEQUENCE [LARGE SCALE GENOMIC DNA]</scope>
    <source>
        <strain evidence="4 5">R5-392</strain>
    </source>
</reference>
<dbReference type="InterPro" id="IPR026289">
    <property type="entry name" value="SBP_TakP-like"/>
</dbReference>
<dbReference type="EMBL" id="PJNW01000006">
    <property type="protein sequence ID" value="PKR89253.1"/>
    <property type="molecule type" value="Genomic_DNA"/>
</dbReference>
<feature type="binding site" evidence="3">
    <location>
        <position position="218"/>
    </location>
    <ligand>
        <name>substrate</name>
    </ligand>
</feature>
<protein>
    <submittedName>
        <fullName evidence="4">ABC transporter substrate-binding protein</fullName>
    </submittedName>
</protein>
<sequence length="368" mass="40754">MDRRQFIRKAGLVSTGAAASVGTLAMPAIAQSMPEIKWRLASSFPKSTDAIFGSSELFAKTVSEATDGKFQIQVFPAGELVPPLQVLDAVQNDTVEITHTASYYFIGKDLTFAIATSLPFGLNTRQQQAWILQGGGLELFNDFLANYNAVMLLGGNTGTQMGGWFRNEINSVADLKGLKFRVGGVGGKVLSALGVVPQQIPAPDIYPALEKGTIDATEWVGPYDDERLGLYQVAKYYYYPSFWEGSSALQYMINKKKWDELPQAYKAVLKAAAALANDDMTAAYDARNFAALKRLVAQGVQLRPFSREILDAAYDAAFKLYEDEAAKNPAFKKIYEPWKQFRAESYQWFRVAEYNFDSYVYSQQAAGK</sequence>
<dbReference type="Gene3D" id="3.40.190.10">
    <property type="entry name" value="Periplasmic binding protein-like II"/>
    <property type="match status" value="1"/>
</dbReference>
<proteinExistence type="predicted"/>
<keyword evidence="3" id="KW-0479">Metal-binding</keyword>
<dbReference type="InterPro" id="IPR018389">
    <property type="entry name" value="DctP_fam"/>
</dbReference>
<dbReference type="PIRSF" id="PIRSF039026">
    <property type="entry name" value="SiaP"/>
    <property type="match status" value="1"/>
</dbReference>
<evidence type="ECO:0000256" key="3">
    <source>
        <dbReference type="PIRSR" id="PIRSR039026-2"/>
    </source>
</evidence>
<dbReference type="Proteomes" id="UP000233491">
    <property type="component" value="Unassembled WGS sequence"/>
</dbReference>
<keyword evidence="1" id="KW-0732">Signal</keyword>
<dbReference type="InterPro" id="IPR006311">
    <property type="entry name" value="TAT_signal"/>
</dbReference>
<evidence type="ECO:0000313" key="5">
    <source>
        <dbReference type="Proteomes" id="UP000233491"/>
    </source>
</evidence>
<dbReference type="GO" id="GO:0055085">
    <property type="term" value="P:transmembrane transport"/>
    <property type="evidence" value="ECO:0007669"/>
    <property type="project" value="InterPro"/>
</dbReference>
<dbReference type="OrthoDB" id="9780733at2"/>
<dbReference type="SUPFAM" id="SSF53850">
    <property type="entry name" value="Periplasmic binding protein-like II"/>
    <property type="match status" value="1"/>
</dbReference>
<name>A0A1I4VW26_9HYPH</name>
<dbReference type="AlphaFoldDB" id="A0A1I4VW26"/>
<evidence type="ECO:0000313" key="4">
    <source>
        <dbReference type="EMBL" id="PKR89253.1"/>
    </source>
</evidence>
<feature type="binding site" evidence="3">
    <location>
        <position position="219"/>
    </location>
    <ligand>
        <name>Na(+)</name>
        <dbReference type="ChEBI" id="CHEBI:29101"/>
    </ligand>
</feature>
<keyword evidence="5" id="KW-1185">Reference proteome</keyword>
<gene>
    <name evidence="4" type="ORF">CXZ10_10040</name>
</gene>
<evidence type="ECO:0000256" key="2">
    <source>
        <dbReference type="PIRSR" id="PIRSR039026-1"/>
    </source>
</evidence>
<feature type="binding site" evidence="2">
    <location>
        <position position="160"/>
    </location>
    <ligand>
        <name>substrate</name>
    </ligand>
</feature>
<dbReference type="PANTHER" id="PTHR33376">
    <property type="match status" value="1"/>
</dbReference>
<dbReference type="RefSeq" id="WP_101289031.1">
    <property type="nucleotide sequence ID" value="NZ_FOUQ01000013.1"/>
</dbReference>
<feature type="binding site" evidence="3">
    <location>
        <position position="244"/>
    </location>
    <ligand>
        <name>substrate</name>
    </ligand>
</feature>
<feature type="binding site" evidence="2">
    <location>
        <position position="181"/>
    </location>
    <ligand>
        <name>substrate</name>
    </ligand>
</feature>
<dbReference type="PROSITE" id="PS51318">
    <property type="entry name" value="TAT"/>
    <property type="match status" value="1"/>
</dbReference>
<dbReference type="GO" id="GO:0046872">
    <property type="term" value="F:metal ion binding"/>
    <property type="evidence" value="ECO:0007669"/>
    <property type="project" value="UniProtKB-KW"/>
</dbReference>
<dbReference type="GO" id="GO:0031317">
    <property type="term" value="C:tripartite ATP-independent periplasmic transporter complex"/>
    <property type="evidence" value="ECO:0007669"/>
    <property type="project" value="InterPro"/>
</dbReference>
<dbReference type="Pfam" id="PF03480">
    <property type="entry name" value="DctP"/>
    <property type="match status" value="1"/>
</dbReference>
<accession>A0A1I4VW26</accession>
<evidence type="ECO:0000256" key="1">
    <source>
        <dbReference type="ARBA" id="ARBA00022729"/>
    </source>
</evidence>
<dbReference type="PANTHER" id="PTHR33376:SF5">
    <property type="entry name" value="EXTRACYTOPLASMIC SOLUTE RECEPTOR PROTEIN"/>
    <property type="match status" value="1"/>
</dbReference>
<dbReference type="Gene3D" id="3.40.190.170">
    <property type="entry name" value="Bacterial extracellular solute-binding protein, family 7"/>
    <property type="match status" value="1"/>
</dbReference>
<dbReference type="InterPro" id="IPR038404">
    <property type="entry name" value="TRAP_DctP_sf"/>
</dbReference>
<comment type="caution">
    <text evidence="4">The sequence shown here is derived from an EMBL/GenBank/DDBJ whole genome shotgun (WGS) entry which is preliminary data.</text>
</comment>